<dbReference type="EMBL" id="KU686204">
    <property type="protein sequence ID" value="AOV60336.1"/>
    <property type="molecule type" value="Genomic_DNA"/>
</dbReference>
<dbReference type="Pfam" id="PF01755">
    <property type="entry name" value="Glyco_transf_25"/>
    <property type="match status" value="1"/>
</dbReference>
<sequence length="254" mass="29963">MDRNKAAYKLKDFGPLYIINLDDQPERWDWMKEQLDYWQLENYERISAFDGRDNDLSEIISGSYPNAVSAPEIGCVTSHLKAIKHWYDTTDAPYGVFMEDDCDFVSVSHWPFSWREVMQRIPYDWDCFQIAVINPRKLVANIHPRYIDDYSTAAFVVNRRYAEKLMHFHCRGDKFKLDNGVRPRAVADDLIYNAGKTYAMPLFLYKLELGSSIHEDHVEVFHKNSRIGLDHFWTNQATDLPLDRFFQYDTHELG</sequence>
<feature type="domain" description="Glycosyl transferase family 25" evidence="1">
    <location>
        <begin position="15"/>
        <end position="104"/>
    </location>
</feature>
<dbReference type="Proteomes" id="UP000202784">
    <property type="component" value="Segment"/>
</dbReference>
<proteinExistence type="predicted"/>
<dbReference type="Proteomes" id="UP000241903">
    <property type="component" value="Segment"/>
</dbReference>
<dbReference type="InterPro" id="IPR002654">
    <property type="entry name" value="Glyco_trans_25"/>
</dbReference>
<dbReference type="KEGG" id="vg:30307775"/>
<evidence type="ECO:0000313" key="4">
    <source>
        <dbReference type="EMBL" id="AOV60793.1"/>
    </source>
</evidence>
<evidence type="ECO:0000313" key="3">
    <source>
        <dbReference type="EMBL" id="AOV60564.1"/>
    </source>
</evidence>
<dbReference type="RefSeq" id="YP_009322625.1">
    <property type="nucleotide sequence ID" value="NC_031922.1"/>
</dbReference>
<evidence type="ECO:0000259" key="1">
    <source>
        <dbReference type="Pfam" id="PF01755"/>
    </source>
</evidence>
<organism evidence="3 7">
    <name type="scientific">Synechococcus phage S-CAM9</name>
    <dbReference type="NCBI Taxonomy" id="1883369"/>
    <lineage>
        <taxon>Viruses</taxon>
        <taxon>Duplodnaviria</taxon>
        <taxon>Heunggongvirae</taxon>
        <taxon>Uroviricota</taxon>
        <taxon>Caudoviricetes</taxon>
        <taxon>Pantevenvirales</taxon>
        <taxon>Kyanoviridae</taxon>
        <taxon>Kanaloavirus</taxon>
        <taxon>Kanaloavirus scam9</taxon>
    </lineage>
</organism>
<dbReference type="OrthoDB" id="9859at10239"/>
<evidence type="ECO:0000313" key="5">
    <source>
        <dbReference type="Proteomes" id="UP000202784"/>
    </source>
</evidence>
<dbReference type="EMBL" id="KU686205">
    <property type="protein sequence ID" value="AOV60564.1"/>
    <property type="molecule type" value="Genomic_DNA"/>
</dbReference>
<evidence type="ECO:0000313" key="6">
    <source>
        <dbReference type="Proteomes" id="UP000240393"/>
    </source>
</evidence>
<reference evidence="5 6" key="1">
    <citation type="journal article" date="2016" name="Virology">
        <title>The genomic content and context of auxiliary metabolic genes in marine cyanomyoviruses.</title>
        <authorList>
            <person name="Crummett L.T."/>
            <person name="Puxty R.J."/>
            <person name="Weihe C."/>
            <person name="Marston M.F."/>
            <person name="Martiny J.B."/>
        </authorList>
    </citation>
    <scope>NUCLEOTIDE SEQUENCE [LARGE SCALE GENOMIC DNA]</scope>
    <source>
        <strain evidence="2">0808SB05</strain>
        <strain evidence="3">0908SB82</strain>
        <strain evidence="4">1109NB16</strain>
    </source>
</reference>
<name>A0A1D8KPN2_9CAUD</name>
<gene>
    <name evidence="4" type="ORF">N161109_190</name>
    <name evidence="2" type="ORF">S050808_189</name>
    <name evidence="3" type="ORF">S820908_189</name>
</gene>
<protein>
    <recommendedName>
        <fullName evidence="1">Glycosyl transferase family 25 domain-containing protein</fullName>
    </recommendedName>
</protein>
<dbReference type="EMBL" id="KU686206">
    <property type="protein sequence ID" value="AOV60793.1"/>
    <property type="molecule type" value="Genomic_DNA"/>
</dbReference>
<accession>A0A1D8KPN2</accession>
<dbReference type="Proteomes" id="UP000240393">
    <property type="component" value="Segment"/>
</dbReference>
<evidence type="ECO:0000313" key="7">
    <source>
        <dbReference type="Proteomes" id="UP000241903"/>
    </source>
</evidence>
<dbReference type="GeneID" id="30307775"/>
<keyword evidence="5" id="KW-1185">Reference proteome</keyword>
<evidence type="ECO:0000313" key="2">
    <source>
        <dbReference type="EMBL" id="AOV60336.1"/>
    </source>
</evidence>